<keyword evidence="8" id="KW-1185">Reference proteome</keyword>
<dbReference type="Proteomes" id="UP000824681">
    <property type="component" value="Chromosome"/>
</dbReference>
<dbReference type="Pfam" id="PF17189">
    <property type="entry name" value="Glyco_hydro_30C"/>
    <property type="match status" value="1"/>
</dbReference>
<evidence type="ECO:0000313" key="7">
    <source>
        <dbReference type="EMBL" id="QYC39919.1"/>
    </source>
</evidence>
<dbReference type="InterPro" id="IPR033453">
    <property type="entry name" value="Glyco_hydro_30_TIM-barrel"/>
</dbReference>
<keyword evidence="4 7" id="KW-0326">Glycosidase</keyword>
<dbReference type="PANTHER" id="PTHR11069:SF23">
    <property type="entry name" value="LYSOSOMAL ACID GLUCOSYLCERAMIDASE"/>
    <property type="match status" value="1"/>
</dbReference>
<reference evidence="7 8" key="1">
    <citation type="journal article" date="2021" name="ACS Chem. Biol.">
        <title>Genomic-Led Discovery of a Novel Glycopeptide Antibiotic by Nonomuraea coxensis DSM 45129.</title>
        <authorList>
            <person name="Yushchuk O."/>
            <person name="Vior N.M."/>
            <person name="Andreo-Vidal A."/>
            <person name="Berini F."/>
            <person name="Ruckert C."/>
            <person name="Busche T."/>
            <person name="Binda E."/>
            <person name="Kalinowski J."/>
            <person name="Truman A.W."/>
            <person name="Marinelli F."/>
        </authorList>
    </citation>
    <scope>NUCLEOTIDE SEQUENCE [LARGE SCALE GENOMIC DNA]</scope>
    <source>
        <strain evidence="7 8">DSM 45129</strain>
    </source>
</reference>
<feature type="domain" description="Glycosyl hydrolase family 30 TIM-barrel" evidence="5">
    <location>
        <begin position="39"/>
        <end position="264"/>
    </location>
</feature>
<evidence type="ECO:0000256" key="2">
    <source>
        <dbReference type="ARBA" id="ARBA00022729"/>
    </source>
</evidence>
<keyword evidence="3 4" id="KW-0378">Hydrolase</keyword>
<proteinExistence type="inferred from homology"/>
<evidence type="ECO:0000259" key="6">
    <source>
        <dbReference type="Pfam" id="PF17189"/>
    </source>
</evidence>
<keyword evidence="2" id="KW-0732">Signal</keyword>
<dbReference type="RefSeq" id="WP_020545345.1">
    <property type="nucleotide sequence ID" value="NZ_CP068985.1"/>
</dbReference>
<evidence type="ECO:0000313" key="8">
    <source>
        <dbReference type="Proteomes" id="UP000824681"/>
    </source>
</evidence>
<feature type="domain" description="Glycosyl hydrolase family 30 beta sandwich" evidence="6">
    <location>
        <begin position="363"/>
        <end position="401"/>
    </location>
</feature>
<evidence type="ECO:0000256" key="1">
    <source>
        <dbReference type="ARBA" id="ARBA00005382"/>
    </source>
</evidence>
<dbReference type="SUPFAM" id="SSF51445">
    <property type="entry name" value="(Trans)glycosidases"/>
    <property type="match status" value="1"/>
</dbReference>
<dbReference type="EC" id="3.2.1.136" evidence="7"/>
<sequence>MLRGIVAITLLGLPAVHPAHPAPPPAVTVDEHVRHQEIDGFGISQAFRRNELLKALPAEQQREILDLWFDRKKGAGLSILRLGIGSSPAGSPYDHMVSIQPEDPGGPDAPPKYVWDGDDNSQVWVAKEAQRYGVRRFFADAWSAPGYMKDNGDDKNGGTLLPEWRRAYADYLVAYTKFYAREGIRITDLGFTNEPDWTATYASMRFTPEQAAEFVKVLGPVAKDVKVACCDSFGWNEAKAYTAAIEADPEARRWVKTHTGHTYASPVDAPLPTARRTWMSEWNPNGDRWNTAWDDGSGFDGFTIASAVHDALTLGQVSGYVYWLGASRGTTRALLQIDDVAKTYSVSKRLWALAAYSRFIRPGAVRVGASAADPALKVSAFRNPDGSRVIEVLNTGTAAVTWKGVPGRATAYVTNNDNSLTPSPVTGRTVTLQPRTLTTLVVR</sequence>
<dbReference type="Gene3D" id="2.60.40.1180">
    <property type="entry name" value="Golgi alpha-mannosidase II"/>
    <property type="match status" value="1"/>
</dbReference>
<organism evidence="7 8">
    <name type="scientific">Nonomuraea coxensis DSM 45129</name>
    <dbReference type="NCBI Taxonomy" id="1122611"/>
    <lineage>
        <taxon>Bacteria</taxon>
        <taxon>Bacillati</taxon>
        <taxon>Actinomycetota</taxon>
        <taxon>Actinomycetes</taxon>
        <taxon>Streptosporangiales</taxon>
        <taxon>Streptosporangiaceae</taxon>
        <taxon>Nonomuraea</taxon>
    </lineage>
</organism>
<dbReference type="InterPro" id="IPR013780">
    <property type="entry name" value="Glyco_hydro_b"/>
</dbReference>
<dbReference type="InterPro" id="IPR017853">
    <property type="entry name" value="GH"/>
</dbReference>
<evidence type="ECO:0000256" key="4">
    <source>
        <dbReference type="RuleBase" id="RU361188"/>
    </source>
</evidence>
<comment type="similarity">
    <text evidence="1 4">Belongs to the glycosyl hydrolase 30 family.</text>
</comment>
<dbReference type="InterPro" id="IPR033452">
    <property type="entry name" value="GH30_C"/>
</dbReference>
<dbReference type="Pfam" id="PF02055">
    <property type="entry name" value="Glyco_hydro_30"/>
    <property type="match status" value="1"/>
</dbReference>
<dbReference type="InterPro" id="IPR001139">
    <property type="entry name" value="Glyco_hydro_30"/>
</dbReference>
<evidence type="ECO:0000259" key="5">
    <source>
        <dbReference type="Pfam" id="PF02055"/>
    </source>
</evidence>
<evidence type="ECO:0000256" key="3">
    <source>
        <dbReference type="ARBA" id="ARBA00022801"/>
    </source>
</evidence>
<protein>
    <submittedName>
        <fullName evidence="7">Glucuronoxylanase XynC</fullName>
        <ecNumber evidence="7">3.2.1.136</ecNumber>
    </submittedName>
</protein>
<gene>
    <name evidence="7" type="primary">xynC1</name>
    <name evidence="7" type="ORF">Nocox_11505</name>
</gene>
<name>A0ABX8TX22_9ACTN</name>
<dbReference type="GO" id="GO:0033940">
    <property type="term" value="F:glucuronoarabinoxylan endo-1,4-beta-xylanase activity"/>
    <property type="evidence" value="ECO:0007669"/>
    <property type="project" value="UniProtKB-EC"/>
</dbReference>
<dbReference type="SUPFAM" id="SSF51011">
    <property type="entry name" value="Glycosyl hydrolase domain"/>
    <property type="match status" value="1"/>
</dbReference>
<accession>A0ABX8TX22</accession>
<dbReference type="EMBL" id="CP068985">
    <property type="protein sequence ID" value="QYC39919.1"/>
    <property type="molecule type" value="Genomic_DNA"/>
</dbReference>
<dbReference type="Gene3D" id="3.20.20.80">
    <property type="entry name" value="Glycosidases"/>
    <property type="match status" value="1"/>
</dbReference>
<dbReference type="PANTHER" id="PTHR11069">
    <property type="entry name" value="GLUCOSYLCERAMIDASE"/>
    <property type="match status" value="1"/>
</dbReference>